<dbReference type="InterPro" id="IPR038948">
    <property type="entry name" value="POLR1D-like"/>
</dbReference>
<evidence type="ECO:0000256" key="1">
    <source>
        <dbReference type="SAM" id="MobiDB-lite"/>
    </source>
</evidence>
<evidence type="ECO:0000313" key="2">
    <source>
        <dbReference type="EMBL" id="NOV46934.1"/>
    </source>
</evidence>
<feature type="region of interest" description="Disordered" evidence="1">
    <location>
        <begin position="91"/>
        <end position="139"/>
    </location>
</feature>
<protein>
    <submittedName>
        <fullName evidence="2">Putative dna-directed rna polymerases i and iii subunit rpac2 isoform 1</fullName>
    </submittedName>
</protein>
<dbReference type="PANTHER" id="PTHR34769:SF1">
    <property type="entry name" value="RNA POLYMERASE I AND III SUBUNIT D"/>
    <property type="match status" value="1"/>
</dbReference>
<dbReference type="AlphaFoldDB" id="A0A6M2DLT7"/>
<dbReference type="GO" id="GO:0000428">
    <property type="term" value="C:DNA-directed RNA polymerase complex"/>
    <property type="evidence" value="ECO:0007669"/>
    <property type="project" value="UniProtKB-KW"/>
</dbReference>
<keyword evidence="2" id="KW-0240">DNA-directed RNA polymerase</keyword>
<feature type="compositionally biased region" description="Polar residues" evidence="1">
    <location>
        <begin position="119"/>
        <end position="139"/>
    </location>
</feature>
<name>A0A6M2DLT7_XENCH</name>
<keyword evidence="2" id="KW-0804">Transcription</keyword>
<proteinExistence type="predicted"/>
<reference evidence="2" key="1">
    <citation type="submission" date="2020-03" db="EMBL/GenBank/DDBJ databases">
        <title>Transcriptomic Profiling of the Digestive Tract of the Rat Flea, Xenopsylla cheopis, Following Blood Feeding and Infection with Yersinia pestis.</title>
        <authorList>
            <person name="Bland D.M."/>
            <person name="Martens C.A."/>
            <person name="Virtaneva K."/>
            <person name="Kanakabandi K."/>
            <person name="Long D."/>
            <person name="Rosenke R."/>
            <person name="Saturday G.A."/>
            <person name="Hoyt F.H."/>
            <person name="Bruno D.P."/>
            <person name="Ribeiro J.M.C."/>
            <person name="Hinnebusch J."/>
        </authorList>
    </citation>
    <scope>NUCLEOTIDE SEQUENCE</scope>
</reference>
<accession>A0A6M2DLT7</accession>
<dbReference type="PANTHER" id="PTHR34769">
    <property type="entry name" value="RCG42593, ISOFORM CRA_A"/>
    <property type="match status" value="1"/>
</dbReference>
<feature type="region of interest" description="Disordered" evidence="1">
    <location>
        <begin position="1"/>
        <end position="32"/>
    </location>
</feature>
<sequence>MSSQLLNKIRRNRLEKKKRPIPKENSKPVESNKSVKIVQNIEEQMLNSLAEQELLREAVSGSVRADVAGPTGWLKCPLNKTNKRFLRNTLTSTIKHNGRKNEQDISSSKPQSKDKIEVNNRQNNEVKNLTSSEVSVNSK</sequence>
<feature type="compositionally biased region" description="Basic residues" evidence="1">
    <location>
        <begin position="8"/>
        <end position="20"/>
    </location>
</feature>
<organism evidence="2">
    <name type="scientific">Xenopsylla cheopis</name>
    <name type="common">Oriental rat flea</name>
    <name type="synonym">Pulex cheopis</name>
    <dbReference type="NCBI Taxonomy" id="163159"/>
    <lineage>
        <taxon>Eukaryota</taxon>
        <taxon>Metazoa</taxon>
        <taxon>Ecdysozoa</taxon>
        <taxon>Arthropoda</taxon>
        <taxon>Hexapoda</taxon>
        <taxon>Insecta</taxon>
        <taxon>Pterygota</taxon>
        <taxon>Neoptera</taxon>
        <taxon>Endopterygota</taxon>
        <taxon>Siphonaptera</taxon>
        <taxon>Pulicidae</taxon>
        <taxon>Xenopsyllinae</taxon>
        <taxon>Xenopsylla</taxon>
    </lineage>
</organism>
<dbReference type="EMBL" id="GIIL01003208">
    <property type="protein sequence ID" value="NOV46934.1"/>
    <property type="molecule type" value="Transcribed_RNA"/>
</dbReference>